<keyword evidence="1" id="KW-0732">Signal</keyword>
<dbReference type="OrthoDB" id="9761519at2"/>
<dbReference type="NCBIfam" id="NF045579">
    <property type="entry name" value="rhamnoside_JR"/>
    <property type="match status" value="1"/>
</dbReference>
<feature type="chain" id="PRO_5015777412" evidence="1">
    <location>
        <begin position="22"/>
        <end position="979"/>
    </location>
</feature>
<dbReference type="AlphaFoldDB" id="A0A2T0T0Q5"/>
<dbReference type="InterPro" id="IPR053161">
    <property type="entry name" value="Ulvan_degrading_GH"/>
</dbReference>
<dbReference type="SUPFAM" id="SSF49785">
    <property type="entry name" value="Galactose-binding domain-like"/>
    <property type="match status" value="1"/>
</dbReference>
<dbReference type="Pfam" id="PF17132">
    <property type="entry name" value="Glyco_hydro_106"/>
    <property type="match status" value="3"/>
</dbReference>
<sequence length="979" mass="108394">MKIVCTLLASLLATVTGPVLAQSASAVQPRWPAITQQTRPWTRWWWMGSAVDNANLTHLLTQYRDAGLGGVEITPIYGVKGTESQFIPFLSPTWMQRFDYTLTEAGRLGLGVDLAQASGWPFGGPWVTPADACRYVAYQTYVLRAGQSLTEPVQYRQKPLVRTVGEPIDIRQVRDPIATNPDLQRHAFDQVRFEKPLPLQTLMAYGDKGQRVDLTSRVDGQGKLNWTAPAGNWTLYALFMGWHGKQVERAGPGGEGDVIDHFSKTATDHYLNRFDSAFRGHSLAGLRAFFNDSYEVDDAQGEGNWTPALLTEFQKRRGYDLRNYLPALLDQARPGQERVPNGNVAVSPGTAGQDADASAGVRPADSTGFRVLSDYRETLSDLLLDNYTRTWHDWAGKHGKQIRNQAHGSPANILDLYAATDIPEIEGTELLRIKFASSAANVTGKPLISSESATWDNEHFLSTLGDVKKDLDLFWLGGVNHVFYHGTNYSPQQVEWPGWLFYAAVHVNPNNSFWPDFGKLNQYGARVQSFLQQGKPDNDVLLYLPIYDAYIRPGKVLLQHFDGIEHGFKGLPVEQIAQQLVDRGYGFDYVSDRQINGLRVAENRLQTGGVDYQTLLVPDAKLMPLETFGQLLSLARNGATILMVGQLPADVPGLGNLAGRRTTFRTLQSQLHFTNAEPGIRQATVGKGRVLVGATAEAVLRYSRIRREAMVDVGVSFVRRRNGTGQHTYFVVNTTKKPFDGWVAPATTTQRATLYNPMTEQAGQAEMRQTADGATEIRLQLQPGESMIVATNQPERSNAYTYQTPDGPAQPLTGPWQLTFLTGGPQVPKPVNMPVLTSWTELNEPGVQAFSGSAAYVITFPRPAGTAPTWLLDLGKVAESARVQLNGRDLATLLGPTYQLTIPGNLLRDRNELTVIVSNGMANRMRDLDKRGVGWKKFYNINMSARLKENRGPDGLFTAEHWQPRPSGLFGPVTMTPLR</sequence>
<dbReference type="RefSeq" id="WP_106137939.1">
    <property type="nucleotide sequence ID" value="NZ_PVTE01000008.1"/>
</dbReference>
<comment type="caution">
    <text evidence="2">The sequence shown here is derived from an EMBL/GenBank/DDBJ whole genome shotgun (WGS) entry which is preliminary data.</text>
</comment>
<dbReference type="PANTHER" id="PTHR36848:SF2">
    <property type="entry name" value="SECRETED PROTEIN"/>
    <property type="match status" value="1"/>
</dbReference>
<dbReference type="Proteomes" id="UP000238375">
    <property type="component" value="Unassembled WGS sequence"/>
</dbReference>
<feature type="signal peptide" evidence="1">
    <location>
        <begin position="1"/>
        <end position="21"/>
    </location>
</feature>
<accession>A0A2T0T0Q5</accession>
<protein>
    <submittedName>
        <fullName evidence="2">Alpha-L-rhamnosidase-like protein</fullName>
    </submittedName>
</protein>
<evidence type="ECO:0000256" key="1">
    <source>
        <dbReference type="SAM" id="SignalP"/>
    </source>
</evidence>
<reference evidence="2 3" key="1">
    <citation type="submission" date="2018-03" db="EMBL/GenBank/DDBJ databases">
        <title>Genomic Encyclopedia of Archaeal and Bacterial Type Strains, Phase II (KMG-II): from individual species to whole genera.</title>
        <authorList>
            <person name="Goeker M."/>
        </authorList>
    </citation>
    <scope>NUCLEOTIDE SEQUENCE [LARGE SCALE GENOMIC DNA]</scope>
    <source>
        <strain evidence="2 3">DSM 28354</strain>
    </source>
</reference>
<organism evidence="2 3">
    <name type="scientific">Spirosoma oryzae</name>
    <dbReference type="NCBI Taxonomy" id="1469603"/>
    <lineage>
        <taxon>Bacteria</taxon>
        <taxon>Pseudomonadati</taxon>
        <taxon>Bacteroidota</taxon>
        <taxon>Cytophagia</taxon>
        <taxon>Cytophagales</taxon>
        <taxon>Cytophagaceae</taxon>
        <taxon>Spirosoma</taxon>
    </lineage>
</organism>
<dbReference type="PANTHER" id="PTHR36848">
    <property type="entry name" value="DNA-BINDING PROTEIN (PUTATIVE SECRETED PROTEIN)-RELATED"/>
    <property type="match status" value="1"/>
</dbReference>
<evidence type="ECO:0000313" key="2">
    <source>
        <dbReference type="EMBL" id="PRY39255.1"/>
    </source>
</evidence>
<gene>
    <name evidence="2" type="ORF">CLV58_108145</name>
</gene>
<dbReference type="Gene3D" id="2.60.120.260">
    <property type="entry name" value="Galactose-binding domain-like"/>
    <property type="match status" value="1"/>
</dbReference>
<dbReference type="InterPro" id="IPR008979">
    <property type="entry name" value="Galactose-bd-like_sf"/>
</dbReference>
<evidence type="ECO:0000313" key="3">
    <source>
        <dbReference type="Proteomes" id="UP000238375"/>
    </source>
</evidence>
<name>A0A2T0T0Q5_9BACT</name>
<keyword evidence="3" id="KW-1185">Reference proteome</keyword>
<dbReference type="EMBL" id="PVTE01000008">
    <property type="protein sequence ID" value="PRY39255.1"/>
    <property type="molecule type" value="Genomic_DNA"/>
</dbReference>
<proteinExistence type="predicted"/>